<dbReference type="InParanoid" id="A0A1X7VQQ5"/>
<dbReference type="Pfam" id="PF00400">
    <property type="entry name" value="WD40"/>
    <property type="match status" value="5"/>
</dbReference>
<dbReference type="PROSITE" id="PS50294">
    <property type="entry name" value="WD_REPEATS_REGION"/>
    <property type="match status" value="2"/>
</dbReference>
<accession>A0A1X7VQQ5</accession>
<dbReference type="SUPFAM" id="SSF50978">
    <property type="entry name" value="WD40 repeat-like"/>
    <property type="match status" value="1"/>
</dbReference>
<dbReference type="eggNOG" id="KOG0283">
    <property type="taxonomic scope" value="Eukaryota"/>
</dbReference>
<evidence type="ECO:0000256" key="4">
    <source>
        <dbReference type="PROSITE-ProRule" id="PRU00221"/>
    </source>
</evidence>
<proteinExistence type="predicted"/>
<evidence type="ECO:0000256" key="5">
    <source>
        <dbReference type="SAM" id="MobiDB-lite"/>
    </source>
</evidence>
<feature type="compositionally biased region" description="Polar residues" evidence="5">
    <location>
        <begin position="89"/>
        <end position="100"/>
    </location>
</feature>
<feature type="region of interest" description="Disordered" evidence="5">
    <location>
        <begin position="1"/>
        <end position="176"/>
    </location>
</feature>
<name>A0A1X7VQQ5_AMPQE</name>
<dbReference type="STRING" id="400682.A0A1X7VQQ5"/>
<dbReference type="InterPro" id="IPR015943">
    <property type="entry name" value="WD40/YVTN_repeat-like_dom_sf"/>
</dbReference>
<reference evidence="6" key="1">
    <citation type="submission" date="2017-05" db="UniProtKB">
        <authorList>
            <consortium name="EnsemblMetazoa"/>
        </authorList>
    </citation>
    <scope>IDENTIFICATION</scope>
</reference>
<keyword evidence="3" id="KW-0677">Repeat</keyword>
<dbReference type="InterPro" id="IPR020472">
    <property type="entry name" value="WD40_PAC1"/>
</dbReference>
<dbReference type="OrthoDB" id="1932312at2759"/>
<evidence type="ECO:0000256" key="1">
    <source>
        <dbReference type="ARBA" id="ARBA00021207"/>
    </source>
</evidence>
<evidence type="ECO:0000256" key="2">
    <source>
        <dbReference type="ARBA" id="ARBA00022574"/>
    </source>
</evidence>
<feature type="region of interest" description="Disordered" evidence="5">
    <location>
        <begin position="230"/>
        <end position="261"/>
    </location>
</feature>
<evidence type="ECO:0000313" key="6">
    <source>
        <dbReference type="EnsemblMetazoa" id="Aqu2.1.42229_001"/>
    </source>
</evidence>
<dbReference type="EnsemblMetazoa" id="Aqu2.1.42229_001">
    <property type="protein sequence ID" value="Aqu2.1.42229_001"/>
    <property type="gene ID" value="Aqu2.1.42229"/>
</dbReference>
<dbReference type="Gene3D" id="2.130.10.10">
    <property type="entry name" value="YVTN repeat-like/Quinoprotein amine dehydrogenase"/>
    <property type="match status" value="2"/>
</dbReference>
<feature type="compositionally biased region" description="Basic and acidic residues" evidence="5">
    <location>
        <begin position="121"/>
        <end position="137"/>
    </location>
</feature>
<organism evidence="6">
    <name type="scientific">Amphimedon queenslandica</name>
    <name type="common">Sponge</name>
    <dbReference type="NCBI Taxonomy" id="400682"/>
    <lineage>
        <taxon>Eukaryota</taxon>
        <taxon>Metazoa</taxon>
        <taxon>Porifera</taxon>
        <taxon>Demospongiae</taxon>
        <taxon>Heteroscleromorpha</taxon>
        <taxon>Haplosclerida</taxon>
        <taxon>Niphatidae</taxon>
        <taxon>Amphimedon</taxon>
    </lineage>
</organism>
<feature type="compositionally biased region" description="Basic and acidic residues" evidence="5">
    <location>
        <begin position="102"/>
        <end position="113"/>
    </location>
</feature>
<protein>
    <recommendedName>
        <fullName evidence="1">WD repeat-containing protein 44</fullName>
    </recommendedName>
</protein>
<feature type="compositionally biased region" description="Basic and acidic residues" evidence="5">
    <location>
        <begin position="155"/>
        <end position="168"/>
    </location>
</feature>
<dbReference type="InterPro" id="IPR040324">
    <property type="entry name" value="WDR44/Dgr2"/>
</dbReference>
<feature type="region of interest" description="Disordered" evidence="5">
    <location>
        <begin position="340"/>
        <end position="362"/>
    </location>
</feature>
<sequence>MAEKEESSDSENFYSAEEDNNTSDERKRKQTEEKKKKEASAEPPPPEIEEPENKEDPPRETVLIKPEDNEKESIPIPPPRRKRKGMLVKQSSAEETSSATKGVDRLTLEDTRRANTFSWPRGERPRVEQEVEVKIESLKGTSNEELPNMETPTTSHEDVREKGEEAKGRVRSSNPSVSIENDVTMELTEELLIKQEVESCDSLPLKAMSFNSGVGGAVGGEYIHVCSEEESVDGDHTDGDQPGATGGDTASGSDRIEPTDSDILGDIIVKNLDTGEQIPLSMADTHIPKGWNYNINPVDSYCQQTAGSWEGDFQDTGDQEGHRRKHKKARVKKLFLRGKKKGEGRVKATPPGSDDEASPEHDHRTLKYKMAPHNKGFLEFEKVRLKQELEHSKSSESRALWAVEFSICGRLLATAGQDSVMKIWVLRNSYHFFHELQVKYARFGKYAFADSLSEKSSMASSQSSEQDDDDKGTFLDQPLCTYTGHTADVLDLSWSKNFFLLSSSMDKTVRLWHISRGECLCCFQHIDFVTSVTFHPRDDRYFLSGSLDGKLRLWNIPDKKVALWNELEGVGSHLITAANFCMNGKLAVVGTYDGRCIFYETEHLKYHTQIHVRSRHGKNRGRKISGIVPLPGEEDKILVTSNDSRIRLYNLQDHSLSCKYKGCLNTSSQIKATFSCDGKCIICGSEDNYIYVWKTQHDYAKLSSVRKDRNDYFECFTAHTSPVTAVCFAPFPGITVGEGVKEIGHVIVAGDYKGTIKVYVTSENL</sequence>
<feature type="repeat" description="WD" evidence="4">
    <location>
        <begin position="522"/>
        <end position="556"/>
    </location>
</feature>
<dbReference type="InterPro" id="IPR036322">
    <property type="entry name" value="WD40_repeat_dom_sf"/>
</dbReference>
<feature type="repeat" description="WD" evidence="4">
    <location>
        <begin position="393"/>
        <end position="424"/>
    </location>
</feature>
<dbReference type="PANTHER" id="PTHR14221:SF0">
    <property type="entry name" value="WD REPEAT-CONTAINING PROTEIN 44"/>
    <property type="match status" value="1"/>
</dbReference>
<dbReference type="PANTHER" id="PTHR14221">
    <property type="entry name" value="WD REPEAT DOMAIN 44"/>
    <property type="match status" value="1"/>
</dbReference>
<feature type="repeat" description="WD" evidence="4">
    <location>
        <begin position="482"/>
        <end position="522"/>
    </location>
</feature>
<feature type="compositionally biased region" description="Basic and acidic residues" evidence="5">
    <location>
        <begin position="23"/>
        <end position="40"/>
    </location>
</feature>
<dbReference type="SMART" id="SM00320">
    <property type="entry name" value="WD40"/>
    <property type="match status" value="7"/>
</dbReference>
<keyword evidence="2 4" id="KW-0853">WD repeat</keyword>
<dbReference type="PRINTS" id="PR00320">
    <property type="entry name" value="GPROTEINBRPT"/>
</dbReference>
<feature type="compositionally biased region" description="Polar residues" evidence="5">
    <location>
        <begin position="139"/>
        <end position="154"/>
    </location>
</feature>
<dbReference type="InterPro" id="IPR001680">
    <property type="entry name" value="WD40_rpt"/>
</dbReference>
<evidence type="ECO:0000256" key="3">
    <source>
        <dbReference type="ARBA" id="ARBA00022737"/>
    </source>
</evidence>
<dbReference type="PROSITE" id="PS50082">
    <property type="entry name" value="WD_REPEATS_2"/>
    <property type="match status" value="3"/>
</dbReference>
<dbReference type="AlphaFoldDB" id="A0A1X7VQQ5"/>